<comment type="caution">
    <text evidence="1">The sequence shown here is derived from an EMBL/GenBank/DDBJ whole genome shotgun (WGS) entry which is preliminary data.</text>
</comment>
<dbReference type="EMBL" id="JAESJJ010000030">
    <property type="protein sequence ID" value="MBL3610580.1"/>
    <property type="molecule type" value="Genomic_DNA"/>
</dbReference>
<dbReference type="Gene3D" id="3.40.50.300">
    <property type="entry name" value="P-loop containing nucleotide triphosphate hydrolases"/>
    <property type="match status" value="1"/>
</dbReference>
<evidence type="ECO:0000313" key="1">
    <source>
        <dbReference type="EMBL" id="MBL3610580.1"/>
    </source>
</evidence>
<dbReference type="SUPFAM" id="SSF52540">
    <property type="entry name" value="P-loop containing nucleoside triphosphate hydrolases"/>
    <property type="match status" value="1"/>
</dbReference>
<evidence type="ECO:0000313" key="2">
    <source>
        <dbReference type="Proteomes" id="UP000604473"/>
    </source>
</evidence>
<dbReference type="Proteomes" id="UP000604473">
    <property type="component" value="Unassembled WGS sequence"/>
</dbReference>
<proteinExistence type="predicted"/>
<gene>
    <name evidence="1" type="ORF">JMM60_17605</name>
</gene>
<name>A0ABS1RZS3_RHOSU</name>
<organism evidence="1 2">
    <name type="scientific">Rhodovulum sulfidophilum</name>
    <name type="common">Rhodobacter sulfidophilus</name>
    <dbReference type="NCBI Taxonomy" id="35806"/>
    <lineage>
        <taxon>Bacteria</taxon>
        <taxon>Pseudomonadati</taxon>
        <taxon>Pseudomonadota</taxon>
        <taxon>Alphaproteobacteria</taxon>
        <taxon>Rhodobacterales</taxon>
        <taxon>Paracoccaceae</taxon>
        <taxon>Rhodovulum</taxon>
    </lineage>
</organism>
<accession>A0ABS1RZS3</accession>
<dbReference type="InterPro" id="IPR027417">
    <property type="entry name" value="P-loop_NTPase"/>
</dbReference>
<dbReference type="RefSeq" id="WP_202250154.1">
    <property type="nucleotide sequence ID" value="NZ_JAESJJ010000030.1"/>
</dbReference>
<sequence length="211" mass="24134">MLDQNAFSNSHPPYLACGYIGIEGPGCSGKTTLLKSLIARHPTLAQVPEYYELNNCQPFAPPSTVRTPAIQRDVLALLLHLEERRQDIVREAARQRLLAVSDRTFLSCIAYDYARSHVEADIDWRKTERRFSQAEFQPPALILYLTTPDNVRSHYADKIGIRKKSMTRHPVFLEMHRAYFEHHVSRRIKTRFVSVQRADAILSSLSELVGS</sequence>
<reference evidence="1 2" key="1">
    <citation type="submission" date="2021-01" db="EMBL/GenBank/DDBJ databases">
        <title>Draft genomes of Rhodovulum sulfidophilum.</title>
        <authorList>
            <person name="Guzman M.S."/>
        </authorList>
    </citation>
    <scope>NUCLEOTIDE SEQUENCE [LARGE SCALE GENOMIC DNA]</scope>
    <source>
        <strain evidence="1 2">AB35</strain>
    </source>
</reference>
<keyword evidence="2" id="KW-1185">Reference proteome</keyword>
<protein>
    <submittedName>
        <fullName evidence="1">AAA family ATPase</fullName>
    </submittedName>
</protein>